<dbReference type="EMBL" id="CM056808">
    <property type="protein sequence ID" value="KAJ8704353.1"/>
    <property type="molecule type" value="Genomic_DNA"/>
</dbReference>
<gene>
    <name evidence="1" type="ORF">PYW08_013077</name>
</gene>
<comment type="caution">
    <text evidence="1">The sequence shown here is derived from an EMBL/GenBank/DDBJ whole genome shotgun (WGS) entry which is preliminary data.</text>
</comment>
<dbReference type="Proteomes" id="UP001231649">
    <property type="component" value="Chromosome 32"/>
</dbReference>
<keyword evidence="2" id="KW-1185">Reference proteome</keyword>
<proteinExistence type="predicted"/>
<sequence length="322" mass="37368">MDQTKSEPDIAQALNEPEFININSRNTNKRQRLNQPPRVIDPLDQFEQFKQDFKSDIKEMLLSWKAEQDANVEKQFLAQKELIGKLVSEVSELKLQNMQIQNTGTVIQETNIEIKKSIEFLSSKYDDLQKEIKRLQQENIEYKKHAESLELAVRDLQYKSRSSSIEVRNVPIQEMESSADLTKIVTAIANLVNLPLTPSHFRDIYRITGNRGTSKPIIAEFTNVQTKIDLISKIRTYNNKKTNREDKLNTELIGISGQKQAVFVDEHLSNTNKKLFYQAREFARLRKYAFCWTSNGNVFIRKQAGDKQILVKSETTLREIQD</sequence>
<accession>A0ACC2PZU7</accession>
<evidence type="ECO:0000313" key="2">
    <source>
        <dbReference type="Proteomes" id="UP001231649"/>
    </source>
</evidence>
<name>A0ACC2PZU7_9NEOP</name>
<organism evidence="1 2">
    <name type="scientific">Mythimna loreyi</name>
    <dbReference type="NCBI Taxonomy" id="667449"/>
    <lineage>
        <taxon>Eukaryota</taxon>
        <taxon>Metazoa</taxon>
        <taxon>Ecdysozoa</taxon>
        <taxon>Arthropoda</taxon>
        <taxon>Hexapoda</taxon>
        <taxon>Insecta</taxon>
        <taxon>Pterygota</taxon>
        <taxon>Neoptera</taxon>
        <taxon>Endopterygota</taxon>
        <taxon>Lepidoptera</taxon>
        <taxon>Glossata</taxon>
        <taxon>Ditrysia</taxon>
        <taxon>Noctuoidea</taxon>
        <taxon>Noctuidae</taxon>
        <taxon>Noctuinae</taxon>
        <taxon>Hadenini</taxon>
        <taxon>Mythimna</taxon>
    </lineage>
</organism>
<evidence type="ECO:0000313" key="1">
    <source>
        <dbReference type="EMBL" id="KAJ8704353.1"/>
    </source>
</evidence>
<reference evidence="1" key="1">
    <citation type="submission" date="2023-03" db="EMBL/GenBank/DDBJ databases">
        <title>Chromosome-level genomes of two armyworms, Mythimna separata and Mythimna loreyi, provide insights into the biosynthesis and reception of sex pheromones.</title>
        <authorList>
            <person name="Zhao H."/>
        </authorList>
    </citation>
    <scope>NUCLEOTIDE SEQUENCE</scope>
    <source>
        <strain evidence="1">BeijingLab</strain>
    </source>
</reference>
<protein>
    <submittedName>
        <fullName evidence="1">Uncharacterized protein</fullName>
    </submittedName>
</protein>